<dbReference type="InterPro" id="IPR019127">
    <property type="entry name" value="Exosortase"/>
</dbReference>
<feature type="transmembrane region" description="Helical" evidence="8">
    <location>
        <begin position="273"/>
        <end position="293"/>
    </location>
</feature>
<evidence type="ECO:0000256" key="1">
    <source>
        <dbReference type="ARBA" id="ARBA00004651"/>
    </source>
</evidence>
<sequence>MPTDPIETSKSAGERSAVDSSAAGAWLADPSTILGLLSALLVVAYGGVIWQAAQSWSHNPDYSHGFLVPLVAGYFIWQRRDRLAESFARSQGLGVIVVGIALIAVALGMRAIGMYTRVLALELLSLVPLLVGLTILFCGYRSAVSLAPAFLFLLFMIPLPGAVMNPVREKLQSTATQISVFGLQTAGVPVMSRGNVIVLPDTEVGVEEACSGLRILVSFAAVVVAVTMFIDRGWIEKSVLLLSILPLALLINAGRIVLVAAAQQYQPGWTDRIHDIAGATMMVVAVGCLWGLIKFMDLLFDSAESSTWSASVRPA</sequence>
<proteinExistence type="predicted"/>
<feature type="transmembrane region" description="Helical" evidence="8">
    <location>
        <begin position="92"/>
        <end position="112"/>
    </location>
</feature>
<dbReference type="GO" id="GO:0006508">
    <property type="term" value="P:proteolysis"/>
    <property type="evidence" value="ECO:0007669"/>
    <property type="project" value="UniProtKB-KW"/>
</dbReference>
<keyword evidence="5" id="KW-0378">Hydrolase</keyword>
<feature type="transmembrane region" description="Helical" evidence="8">
    <location>
        <begin position="239"/>
        <end position="261"/>
    </location>
</feature>
<comment type="caution">
    <text evidence="9">The sequence shown here is derived from an EMBL/GenBank/DDBJ whole genome shotgun (WGS) entry which is preliminary data.</text>
</comment>
<evidence type="ECO:0000256" key="4">
    <source>
        <dbReference type="ARBA" id="ARBA00022692"/>
    </source>
</evidence>
<dbReference type="GO" id="GO:0005886">
    <property type="term" value="C:plasma membrane"/>
    <property type="evidence" value="ECO:0007669"/>
    <property type="project" value="UniProtKB-SubCell"/>
</dbReference>
<dbReference type="Pfam" id="PF09721">
    <property type="entry name" value="Exosortase_EpsH"/>
    <property type="match status" value="1"/>
</dbReference>
<dbReference type="InterPro" id="IPR013426">
    <property type="entry name" value="EpsH-like"/>
</dbReference>
<feature type="transmembrane region" description="Helical" evidence="8">
    <location>
        <begin position="33"/>
        <end position="50"/>
    </location>
</feature>
<dbReference type="EMBL" id="VWOX01000002">
    <property type="protein sequence ID" value="KAA5546251.1"/>
    <property type="molecule type" value="Genomic_DNA"/>
</dbReference>
<dbReference type="GO" id="GO:0008233">
    <property type="term" value="F:peptidase activity"/>
    <property type="evidence" value="ECO:0007669"/>
    <property type="project" value="UniProtKB-KW"/>
</dbReference>
<keyword evidence="7 8" id="KW-0472">Membrane</keyword>
<evidence type="ECO:0000313" key="10">
    <source>
        <dbReference type="Proteomes" id="UP000324479"/>
    </source>
</evidence>
<dbReference type="Proteomes" id="UP000324479">
    <property type="component" value="Unassembled WGS sequence"/>
</dbReference>
<dbReference type="AlphaFoldDB" id="A0A5M6DFA9"/>
<dbReference type="InterPro" id="IPR026392">
    <property type="entry name" value="Exo/Archaeosortase_dom"/>
</dbReference>
<evidence type="ECO:0000256" key="6">
    <source>
        <dbReference type="ARBA" id="ARBA00022989"/>
    </source>
</evidence>
<feature type="transmembrane region" description="Helical" evidence="8">
    <location>
        <begin position="212"/>
        <end position="230"/>
    </location>
</feature>
<evidence type="ECO:0000313" key="9">
    <source>
        <dbReference type="EMBL" id="KAA5546251.1"/>
    </source>
</evidence>
<evidence type="ECO:0000256" key="7">
    <source>
        <dbReference type="ARBA" id="ARBA00023136"/>
    </source>
</evidence>
<protein>
    <submittedName>
        <fullName evidence="9">Exosortase/archaeosortase family protein</fullName>
    </submittedName>
</protein>
<feature type="transmembrane region" description="Helical" evidence="8">
    <location>
        <begin position="143"/>
        <end position="163"/>
    </location>
</feature>
<keyword evidence="2" id="KW-1003">Cell membrane</keyword>
<keyword evidence="10" id="KW-1185">Reference proteome</keyword>
<keyword evidence="6 8" id="KW-1133">Transmembrane helix</keyword>
<reference evidence="9 10" key="1">
    <citation type="submission" date="2019-08" db="EMBL/GenBank/DDBJ databases">
        <authorList>
            <person name="Dhanesh K."/>
            <person name="Kumar G."/>
            <person name="Sasikala C."/>
            <person name="Venkata Ramana C."/>
        </authorList>
    </citation>
    <scope>NUCLEOTIDE SEQUENCE [LARGE SCALE GENOMIC DNA]</scope>
    <source>
        <strain evidence="9 10">JC645</strain>
    </source>
</reference>
<keyword evidence="3" id="KW-0645">Protease</keyword>
<gene>
    <name evidence="9" type="ORF">FYK55_05025</name>
</gene>
<dbReference type="NCBIfam" id="TIGR04178">
    <property type="entry name" value="exo_archaeo"/>
    <property type="match status" value="1"/>
</dbReference>
<keyword evidence="4 8" id="KW-0812">Transmembrane</keyword>
<evidence type="ECO:0000256" key="5">
    <source>
        <dbReference type="ARBA" id="ARBA00022801"/>
    </source>
</evidence>
<evidence type="ECO:0000256" key="3">
    <source>
        <dbReference type="ARBA" id="ARBA00022670"/>
    </source>
</evidence>
<accession>A0A5M6DFA9</accession>
<feature type="transmembrane region" description="Helical" evidence="8">
    <location>
        <begin position="62"/>
        <end position="80"/>
    </location>
</feature>
<evidence type="ECO:0000256" key="8">
    <source>
        <dbReference type="SAM" id="Phobius"/>
    </source>
</evidence>
<dbReference type="RefSeq" id="WP_150075258.1">
    <property type="nucleotide sequence ID" value="NZ_VWOX01000002.1"/>
</dbReference>
<name>A0A5M6DFA9_9BACT</name>
<organism evidence="9 10">
    <name type="scientific">Roseiconus nitratireducens</name>
    <dbReference type="NCBI Taxonomy" id="2605748"/>
    <lineage>
        <taxon>Bacteria</taxon>
        <taxon>Pseudomonadati</taxon>
        <taxon>Planctomycetota</taxon>
        <taxon>Planctomycetia</taxon>
        <taxon>Pirellulales</taxon>
        <taxon>Pirellulaceae</taxon>
        <taxon>Roseiconus</taxon>
    </lineage>
</organism>
<comment type="subcellular location">
    <subcellularLocation>
        <location evidence="1">Cell membrane</location>
        <topology evidence="1">Multi-pass membrane protein</topology>
    </subcellularLocation>
</comment>
<dbReference type="NCBIfam" id="TIGR02602">
    <property type="entry name" value="8TM_EpsH"/>
    <property type="match status" value="1"/>
</dbReference>
<evidence type="ECO:0000256" key="2">
    <source>
        <dbReference type="ARBA" id="ARBA00022475"/>
    </source>
</evidence>
<feature type="transmembrane region" description="Helical" evidence="8">
    <location>
        <begin position="119"/>
        <end position="137"/>
    </location>
</feature>